<evidence type="ECO:0000259" key="7">
    <source>
        <dbReference type="Pfam" id="PF01171"/>
    </source>
</evidence>
<dbReference type="GO" id="GO:0005524">
    <property type="term" value="F:ATP binding"/>
    <property type="evidence" value="ECO:0007669"/>
    <property type="project" value="UniProtKB-UniRule"/>
</dbReference>
<accession>A0A371BE69</accession>
<evidence type="ECO:0000313" key="9">
    <source>
        <dbReference type="Proteomes" id="UP000263993"/>
    </source>
</evidence>
<evidence type="ECO:0000256" key="1">
    <source>
        <dbReference type="ARBA" id="ARBA00022598"/>
    </source>
</evidence>
<dbReference type="EC" id="6.3.4.19" evidence="6"/>
<reference evidence="9" key="1">
    <citation type="submission" date="2018-08" db="EMBL/GenBank/DDBJ databases">
        <authorList>
            <person name="Kim S.-J."/>
            <person name="Jung G.-Y."/>
        </authorList>
    </citation>
    <scope>NUCLEOTIDE SEQUENCE [LARGE SCALE GENOMIC DNA]</scope>
    <source>
        <strain evidence="9">GY_H</strain>
    </source>
</reference>
<comment type="similarity">
    <text evidence="6">Belongs to the tRNA(Ile)-lysidine synthase family.</text>
</comment>
<evidence type="ECO:0000256" key="5">
    <source>
        <dbReference type="ARBA" id="ARBA00048539"/>
    </source>
</evidence>
<evidence type="ECO:0000256" key="4">
    <source>
        <dbReference type="ARBA" id="ARBA00022840"/>
    </source>
</evidence>
<dbReference type="NCBIfam" id="TIGR02432">
    <property type="entry name" value="lysidine_TilS_N"/>
    <property type="match status" value="1"/>
</dbReference>
<dbReference type="SUPFAM" id="SSF52402">
    <property type="entry name" value="Adenine nucleotide alpha hydrolases-like"/>
    <property type="match status" value="1"/>
</dbReference>
<keyword evidence="6" id="KW-0963">Cytoplasm</keyword>
<gene>
    <name evidence="6 8" type="primary">tilS</name>
    <name evidence="8" type="ORF">DXH78_09570</name>
</gene>
<dbReference type="PANTHER" id="PTHR43033">
    <property type="entry name" value="TRNA(ILE)-LYSIDINE SYNTHASE-RELATED"/>
    <property type="match status" value="1"/>
</dbReference>
<feature type="binding site" evidence="6">
    <location>
        <begin position="32"/>
        <end position="37"/>
    </location>
    <ligand>
        <name>ATP</name>
        <dbReference type="ChEBI" id="CHEBI:30616"/>
    </ligand>
</feature>
<dbReference type="InterPro" id="IPR012094">
    <property type="entry name" value="tRNA_Ile_lys_synt"/>
</dbReference>
<dbReference type="InterPro" id="IPR014729">
    <property type="entry name" value="Rossmann-like_a/b/a_fold"/>
</dbReference>
<dbReference type="CDD" id="cd01992">
    <property type="entry name" value="TilS_N"/>
    <property type="match status" value="1"/>
</dbReference>
<dbReference type="Proteomes" id="UP000263993">
    <property type="component" value="Unassembled WGS sequence"/>
</dbReference>
<dbReference type="Gene3D" id="3.40.50.620">
    <property type="entry name" value="HUPs"/>
    <property type="match status" value="1"/>
</dbReference>
<comment type="domain">
    <text evidence="6">The N-terminal region contains the highly conserved SGGXDS motif, predicted to be a P-loop motif involved in ATP binding.</text>
</comment>
<dbReference type="Pfam" id="PF01171">
    <property type="entry name" value="ATP_bind_3"/>
    <property type="match status" value="1"/>
</dbReference>
<keyword evidence="9" id="KW-1185">Reference proteome</keyword>
<keyword evidence="1 6" id="KW-0436">Ligase</keyword>
<dbReference type="InterPro" id="IPR012795">
    <property type="entry name" value="tRNA_Ile_lys_synt_N"/>
</dbReference>
<evidence type="ECO:0000313" key="8">
    <source>
        <dbReference type="EMBL" id="RDV05807.1"/>
    </source>
</evidence>
<evidence type="ECO:0000256" key="2">
    <source>
        <dbReference type="ARBA" id="ARBA00022694"/>
    </source>
</evidence>
<keyword evidence="2 6" id="KW-0819">tRNA processing</keyword>
<dbReference type="GO" id="GO:0005737">
    <property type="term" value="C:cytoplasm"/>
    <property type="evidence" value="ECO:0007669"/>
    <property type="project" value="UniProtKB-SubCell"/>
</dbReference>
<dbReference type="GO" id="GO:0032267">
    <property type="term" value="F:tRNA(Ile)-lysidine synthase activity"/>
    <property type="evidence" value="ECO:0007669"/>
    <property type="project" value="UniProtKB-EC"/>
</dbReference>
<proteinExistence type="inferred from homology"/>
<dbReference type="HAMAP" id="MF_01161">
    <property type="entry name" value="tRNA_Ile_lys_synt"/>
    <property type="match status" value="1"/>
</dbReference>
<dbReference type="InterPro" id="IPR011063">
    <property type="entry name" value="TilS/TtcA_N"/>
</dbReference>
<dbReference type="OrthoDB" id="9807403at2"/>
<sequence length="363" mass="38640">MPRDSVTAISPSEAKVLFADLASAKALVLAVSGGPDSTALMVLAARWRKAMRKGPDLIAITVDHGLRAEARREARDVARLAKDLGLSHRTLRWRGDKPKAGIPQAAREARYRLLAQAARRAGASHILTAHTRDDQAETVLIRMSRGSGITGLAAMQRIAGTPGHDAVLLVRPFLDIAKLRLIATLKKSNVAFADDPTNRDAAFTRARLRGLMPHLASEGLDAARLALLARRAGRADAALEQIVEIVWHGLVTAGPGRSLSFDAGALARTPDEILLRLLGRAIGAVGIEGPVQLAKLEALAEALRAMLGSGIRWRRTLAGALVTLQNGLLCVETAPPRRPGHGVLARNALTKAAGKRAKPVKSR</sequence>
<comment type="function">
    <text evidence="6">Ligates lysine onto the cytidine present at position 34 of the AUA codon-specific tRNA(Ile) that contains the anticodon CAU, in an ATP-dependent manner. Cytidine is converted to lysidine, thus changing the amino acid specificity of the tRNA from methionine to isoleucine.</text>
</comment>
<feature type="domain" description="tRNA(Ile)-lysidine/2-thiocytidine synthase N-terminal" evidence="7">
    <location>
        <begin position="27"/>
        <end position="209"/>
    </location>
</feature>
<dbReference type="GO" id="GO:0006400">
    <property type="term" value="P:tRNA modification"/>
    <property type="evidence" value="ECO:0007669"/>
    <property type="project" value="UniProtKB-UniRule"/>
</dbReference>
<organism evidence="8 9">
    <name type="scientific">Undibacter mobilis</name>
    <dbReference type="NCBI Taxonomy" id="2292256"/>
    <lineage>
        <taxon>Bacteria</taxon>
        <taxon>Pseudomonadati</taxon>
        <taxon>Pseudomonadota</taxon>
        <taxon>Alphaproteobacteria</taxon>
        <taxon>Hyphomicrobiales</taxon>
        <taxon>Nitrobacteraceae</taxon>
        <taxon>Undibacter</taxon>
    </lineage>
</organism>
<keyword evidence="4 6" id="KW-0067">ATP-binding</keyword>
<dbReference type="AlphaFoldDB" id="A0A371BE69"/>
<comment type="catalytic activity">
    <reaction evidence="5 6">
        <text>cytidine(34) in tRNA(Ile2) + L-lysine + ATP = lysidine(34) in tRNA(Ile2) + AMP + diphosphate + H(+)</text>
        <dbReference type="Rhea" id="RHEA:43744"/>
        <dbReference type="Rhea" id="RHEA-COMP:10625"/>
        <dbReference type="Rhea" id="RHEA-COMP:10670"/>
        <dbReference type="ChEBI" id="CHEBI:15378"/>
        <dbReference type="ChEBI" id="CHEBI:30616"/>
        <dbReference type="ChEBI" id="CHEBI:32551"/>
        <dbReference type="ChEBI" id="CHEBI:33019"/>
        <dbReference type="ChEBI" id="CHEBI:82748"/>
        <dbReference type="ChEBI" id="CHEBI:83665"/>
        <dbReference type="ChEBI" id="CHEBI:456215"/>
        <dbReference type="EC" id="6.3.4.19"/>
    </reaction>
</comment>
<keyword evidence="3 6" id="KW-0547">Nucleotide-binding</keyword>
<protein>
    <recommendedName>
        <fullName evidence="6">tRNA(Ile)-lysidine synthase</fullName>
        <ecNumber evidence="6">6.3.4.19</ecNumber>
    </recommendedName>
    <alternativeName>
        <fullName evidence="6">tRNA(Ile)-2-lysyl-cytidine synthase</fullName>
    </alternativeName>
    <alternativeName>
        <fullName evidence="6">tRNA(Ile)-lysidine synthetase</fullName>
    </alternativeName>
</protein>
<dbReference type="PANTHER" id="PTHR43033:SF1">
    <property type="entry name" value="TRNA(ILE)-LYSIDINE SYNTHASE-RELATED"/>
    <property type="match status" value="1"/>
</dbReference>
<evidence type="ECO:0000256" key="3">
    <source>
        <dbReference type="ARBA" id="ARBA00022741"/>
    </source>
</evidence>
<name>A0A371BE69_9BRAD</name>
<evidence type="ECO:0000256" key="6">
    <source>
        <dbReference type="HAMAP-Rule" id="MF_01161"/>
    </source>
</evidence>
<comment type="caution">
    <text evidence="8">The sequence shown here is derived from an EMBL/GenBank/DDBJ whole genome shotgun (WGS) entry which is preliminary data.</text>
</comment>
<dbReference type="EMBL" id="QRGO01000001">
    <property type="protein sequence ID" value="RDV05807.1"/>
    <property type="molecule type" value="Genomic_DNA"/>
</dbReference>
<comment type="subcellular location">
    <subcellularLocation>
        <location evidence="6">Cytoplasm</location>
    </subcellularLocation>
</comment>